<dbReference type="PANTHER" id="PTHR30217:SF6">
    <property type="entry name" value="TRNA HYDROXYLATION PROTEIN P"/>
    <property type="match status" value="1"/>
</dbReference>
<evidence type="ECO:0000256" key="4">
    <source>
        <dbReference type="SAM" id="MobiDB-lite"/>
    </source>
</evidence>
<dbReference type="GO" id="GO:0008233">
    <property type="term" value="F:peptidase activity"/>
    <property type="evidence" value="ECO:0007669"/>
    <property type="project" value="UniProtKB-KW"/>
</dbReference>
<evidence type="ECO:0000313" key="6">
    <source>
        <dbReference type="EMBL" id="PKZ14837.1"/>
    </source>
</evidence>
<dbReference type="EMBL" id="PKGU01000003">
    <property type="protein sequence ID" value="PKZ14837.1"/>
    <property type="molecule type" value="Genomic_DNA"/>
</dbReference>
<name>A0A2I1M3Z4_9BIFI</name>
<protein>
    <submittedName>
        <fullName evidence="6">Peptidase U32</fullName>
    </submittedName>
</protein>
<evidence type="ECO:0000256" key="3">
    <source>
        <dbReference type="ARBA" id="ARBA00038374"/>
    </source>
</evidence>
<sequence>MTEISNSDAFGDPAVRVSETLFDYEAPYNLDHPMMRRHRPEVLAPAGNLQTVKLAIDYGADAVYCAGKMFGMRTAPKNLSHEDLEEAVRYAHARNARIFITCNVLPTNPEITGIEKYIGELAEIGVDAVIVSDIGVMMMAHRIAPQLEIHISTQAGVVNYLAANSLYELGAKRVVLARELSLDAVRDIRKNTPSDLDIECFVHGSMCMAFSGRCLISQHMTGRDANHGDCAQSCRWKWSVVEEHRPGEFYPIEQTDHGAYLFNSQDMNMLEHIDDLIDAGATSLKIEGRAKSALYSAVVTNAYKMATNMYVEKREAGDFSHLELPQWLKDEPFKVVHRPYCTAFYYPENPAGQETHKGGYINDWQMVGDVLSWQDGRVTFKAKNKIIPGQTVEFVRPGVQPYVITVPDDIWDDEGNKVEAANHPTHVFSLPCEEPMAAATPMRAPKLAPKKPIRQFRKEDLLKNKQ</sequence>
<evidence type="ECO:0000256" key="2">
    <source>
        <dbReference type="ARBA" id="ARBA00022801"/>
    </source>
</evidence>
<evidence type="ECO:0000313" key="7">
    <source>
        <dbReference type="Proteomes" id="UP000242263"/>
    </source>
</evidence>
<dbReference type="PANTHER" id="PTHR30217">
    <property type="entry name" value="PEPTIDASE U32 FAMILY"/>
    <property type="match status" value="1"/>
</dbReference>
<comment type="caution">
    <text evidence="6">The sequence shown here is derived from an EMBL/GenBank/DDBJ whole genome shotgun (WGS) entry which is preliminary data.</text>
</comment>
<feature type="region of interest" description="Disordered" evidence="4">
    <location>
        <begin position="447"/>
        <end position="466"/>
    </location>
</feature>
<keyword evidence="1" id="KW-0645">Protease</keyword>
<dbReference type="AlphaFoldDB" id="A0A2I1M3Z4"/>
<reference evidence="6 7" key="1">
    <citation type="submission" date="2017-12" db="EMBL/GenBank/DDBJ databases">
        <title>Phylogenetic diversity of female urinary microbiome.</title>
        <authorList>
            <person name="Thomas-White K."/>
            <person name="Wolfe A.J."/>
        </authorList>
    </citation>
    <scope>NUCLEOTIDE SEQUENCE [LARGE SCALE GENOMIC DNA]</scope>
    <source>
        <strain evidence="6 7">UMB0064</strain>
    </source>
</reference>
<dbReference type="InterPro" id="IPR011060">
    <property type="entry name" value="RibuloseP-bd_barrel"/>
</dbReference>
<proteinExistence type="inferred from homology"/>
<organism evidence="6 7">
    <name type="scientific">Alloscardovia omnicolens</name>
    <dbReference type="NCBI Taxonomy" id="419015"/>
    <lineage>
        <taxon>Bacteria</taxon>
        <taxon>Bacillati</taxon>
        <taxon>Actinomycetota</taxon>
        <taxon>Actinomycetes</taxon>
        <taxon>Bifidobacteriales</taxon>
        <taxon>Bifidobacteriaceae</taxon>
        <taxon>Alloscardovia</taxon>
    </lineage>
</organism>
<dbReference type="Proteomes" id="UP000242263">
    <property type="component" value="Unassembled WGS sequence"/>
</dbReference>
<keyword evidence="2" id="KW-0378">Hydrolase</keyword>
<feature type="compositionally biased region" description="Basic and acidic residues" evidence="4">
    <location>
        <begin position="456"/>
        <end position="466"/>
    </location>
</feature>
<evidence type="ECO:0000259" key="5">
    <source>
        <dbReference type="Pfam" id="PF16325"/>
    </source>
</evidence>
<dbReference type="PROSITE" id="PS01276">
    <property type="entry name" value="PEPTIDASE_U32"/>
    <property type="match status" value="1"/>
</dbReference>
<dbReference type="Pfam" id="PF01136">
    <property type="entry name" value="Peptidase_U32"/>
    <property type="match status" value="1"/>
</dbReference>
<dbReference type="GO" id="GO:0006508">
    <property type="term" value="P:proteolysis"/>
    <property type="evidence" value="ECO:0007669"/>
    <property type="project" value="UniProtKB-KW"/>
</dbReference>
<evidence type="ECO:0000256" key="1">
    <source>
        <dbReference type="ARBA" id="ARBA00022670"/>
    </source>
</evidence>
<dbReference type="Pfam" id="PF16325">
    <property type="entry name" value="Peptidase_U32_C"/>
    <property type="match status" value="1"/>
</dbReference>
<dbReference type="InterPro" id="IPR001539">
    <property type="entry name" value="Peptidase_U32"/>
</dbReference>
<comment type="similarity">
    <text evidence="3">Belongs to the peptidase U32 family.</text>
</comment>
<accession>A0A2I1M3Z4</accession>
<dbReference type="SUPFAM" id="SSF51366">
    <property type="entry name" value="Ribulose-phoshate binding barrel"/>
    <property type="match status" value="1"/>
</dbReference>
<dbReference type="InterPro" id="IPR051454">
    <property type="entry name" value="RNA/ubiquinone_mod_enzymes"/>
</dbReference>
<dbReference type="Gene3D" id="2.40.30.10">
    <property type="entry name" value="Translation factors"/>
    <property type="match status" value="1"/>
</dbReference>
<feature type="domain" description="Peptidase family U32 C-terminal" evidence="5">
    <location>
        <begin position="363"/>
        <end position="439"/>
    </location>
</feature>
<gene>
    <name evidence="6" type="ORF">CYJ32_04780</name>
</gene>
<dbReference type="InterPro" id="IPR032525">
    <property type="entry name" value="Peptidase_U32_C"/>
</dbReference>